<evidence type="ECO:0000256" key="1">
    <source>
        <dbReference type="SAM" id="Phobius"/>
    </source>
</evidence>
<gene>
    <name evidence="2" type="ORF">C803_02083</name>
</gene>
<keyword evidence="1" id="KW-0472">Membrane</keyword>
<comment type="caution">
    <text evidence="2">The sequence shown here is derived from an EMBL/GenBank/DDBJ whole genome shotgun (WGS) entry which is preliminary data.</text>
</comment>
<organism evidence="2 3">
    <name type="scientific">Parabacteroides goldsteinii dnLKV18</name>
    <dbReference type="NCBI Taxonomy" id="1235789"/>
    <lineage>
        <taxon>Bacteria</taxon>
        <taxon>Pseudomonadati</taxon>
        <taxon>Bacteroidota</taxon>
        <taxon>Bacteroidia</taxon>
        <taxon>Bacteroidales</taxon>
        <taxon>Tannerellaceae</taxon>
        <taxon>Parabacteroides</taxon>
    </lineage>
</organism>
<protein>
    <submittedName>
        <fullName evidence="2">Uncharacterized protein</fullName>
    </submittedName>
</protein>
<reference evidence="2 3" key="1">
    <citation type="submission" date="2013-04" db="EMBL/GenBank/DDBJ databases">
        <title>The Genome Sequence of Parabacteroides goldsteinii dnLKV18.</title>
        <authorList>
            <consortium name="The Broad Institute Genomics Platform"/>
            <consortium name="The Broad Institute Genome Sequencing Center for Infectious Disease"/>
            <person name="Earl A."/>
            <person name="Xavier R."/>
            <person name="Kuhn K."/>
            <person name="Stappenbeck T."/>
            <person name="Walker B."/>
            <person name="Young S."/>
            <person name="Zeng Q."/>
            <person name="Gargeya S."/>
            <person name="Fitzgerald M."/>
            <person name="Haas B."/>
            <person name="Abouelleil A."/>
            <person name="Allen A.W."/>
            <person name="Alvarado L."/>
            <person name="Arachchi H.M."/>
            <person name="Berlin A.M."/>
            <person name="Chapman S.B."/>
            <person name="Gainer-Dewar J."/>
            <person name="Goldberg J."/>
            <person name="Griggs A."/>
            <person name="Gujja S."/>
            <person name="Hansen M."/>
            <person name="Howarth C."/>
            <person name="Imamovic A."/>
            <person name="Ireland A."/>
            <person name="Larimer J."/>
            <person name="McCowan C."/>
            <person name="Murphy C."/>
            <person name="Pearson M."/>
            <person name="Poon T.W."/>
            <person name="Priest M."/>
            <person name="Roberts A."/>
            <person name="Saif S."/>
            <person name="Shea T."/>
            <person name="Sisk P."/>
            <person name="Sykes S."/>
            <person name="Wortman J."/>
            <person name="Nusbaum C."/>
            <person name="Birren B."/>
        </authorList>
    </citation>
    <scope>NUCLEOTIDE SEQUENCE [LARGE SCALE GENOMIC DNA]</scope>
    <source>
        <strain evidence="3">dnLKV18</strain>
    </source>
</reference>
<dbReference type="EMBL" id="ASSQ01000012">
    <property type="protein sequence ID" value="EOS17877.1"/>
    <property type="molecule type" value="Genomic_DNA"/>
</dbReference>
<keyword evidence="3" id="KW-1185">Reference proteome</keyword>
<dbReference type="AlphaFoldDB" id="S0GPL5"/>
<sequence>MSMVYLILMALSIYLAAVVFTPLVPAFLILLVIYESMKRFRHD</sequence>
<dbReference type="HOGENOM" id="CLU_3237097_0_0_10"/>
<name>S0GPL5_9BACT</name>
<keyword evidence="1" id="KW-1133">Transmembrane helix</keyword>
<dbReference type="Proteomes" id="UP000014140">
    <property type="component" value="Unassembled WGS sequence"/>
</dbReference>
<proteinExistence type="predicted"/>
<evidence type="ECO:0000313" key="2">
    <source>
        <dbReference type="EMBL" id="EOS17877.1"/>
    </source>
</evidence>
<accession>S0GPL5</accession>
<feature type="transmembrane region" description="Helical" evidence="1">
    <location>
        <begin position="6"/>
        <end position="34"/>
    </location>
</feature>
<evidence type="ECO:0000313" key="3">
    <source>
        <dbReference type="Proteomes" id="UP000014140"/>
    </source>
</evidence>
<keyword evidence="1" id="KW-0812">Transmembrane</keyword>